<dbReference type="AlphaFoldDB" id="A0A8K0GBT9"/>
<proteinExistence type="predicted"/>
<dbReference type="Pfam" id="PF13843">
    <property type="entry name" value="DDE_Tnp_1_7"/>
    <property type="match status" value="1"/>
</dbReference>
<evidence type="ECO:0000313" key="3">
    <source>
        <dbReference type="Proteomes" id="UP000801492"/>
    </source>
</evidence>
<reference evidence="2" key="1">
    <citation type="submission" date="2019-08" db="EMBL/GenBank/DDBJ databases">
        <title>The genome of the North American firefly Photinus pyralis.</title>
        <authorList>
            <consortium name="Photinus pyralis genome working group"/>
            <person name="Fallon T.R."/>
            <person name="Sander Lower S.E."/>
            <person name="Weng J.-K."/>
        </authorList>
    </citation>
    <scope>NUCLEOTIDE SEQUENCE</scope>
    <source>
        <strain evidence="2">TRF0915ILg1</strain>
        <tissue evidence="2">Whole body</tissue>
    </source>
</reference>
<comment type="caution">
    <text evidence="2">The sequence shown here is derived from an EMBL/GenBank/DDBJ whole genome shotgun (WGS) entry which is preliminary data.</text>
</comment>
<dbReference type="PANTHER" id="PTHR46599:SF3">
    <property type="entry name" value="PIGGYBAC TRANSPOSABLE ELEMENT-DERIVED PROTEIN 4"/>
    <property type="match status" value="1"/>
</dbReference>
<evidence type="ECO:0000313" key="2">
    <source>
        <dbReference type="EMBL" id="KAF2893759.1"/>
    </source>
</evidence>
<protein>
    <recommendedName>
        <fullName evidence="1">PiggyBac transposable element-derived protein domain-containing protein</fullName>
    </recommendedName>
</protein>
<evidence type="ECO:0000259" key="1">
    <source>
        <dbReference type="Pfam" id="PF13843"/>
    </source>
</evidence>
<accession>A0A8K0GBT9</accession>
<dbReference type="InterPro" id="IPR029526">
    <property type="entry name" value="PGBD"/>
</dbReference>
<sequence length="473" mass="53921">MDSKAQTFSEVSWSISRMDFFELWKIYPKKEQLEQLLRAVMKNTAFSCDSDEINRLIKKYQPYIILVSRSMEKIVAKHSSSEVCLHDEGKESTIVSDVGNAASTMVWEITNFKQQQIAQRPLTSVQSFAESDDKIYIPSDEDSTLSVDSKSDSELDESTADVTISSTTKWFEITGDHQQIFNFSDASGIISNISVDATPFDCFILFLSDNIVQHIVTERNRNAQQVLNKRQHTRSSRLSTWKPTNAYEMKKLSIFCYGWGLYKEIMKLDIGIAVDESIVPFRGRLKFRQHLPLNKHKYGIKLFKLCDTNDYVHSMMVYEGKTETGGKDLGTHVMLNLCEDYLDSGRILITDNESSKSIDQISIEYKYKIDRIALVRVDTMRDPGIIIQAFKMHGFVVHHLLGSYLRKLPHGNTNPNLDNGSSTPAAFVLPANQPATTKAGKPRQRMTRSNELSQHVMRCCYIASKLETESNLR</sequence>
<dbReference type="PANTHER" id="PTHR46599">
    <property type="entry name" value="PIGGYBAC TRANSPOSABLE ELEMENT-DERIVED PROTEIN 4"/>
    <property type="match status" value="1"/>
</dbReference>
<name>A0A8K0GBT9_IGNLU</name>
<keyword evidence="3" id="KW-1185">Reference proteome</keyword>
<dbReference type="EMBL" id="VTPC01007681">
    <property type="protein sequence ID" value="KAF2893759.1"/>
    <property type="molecule type" value="Genomic_DNA"/>
</dbReference>
<feature type="domain" description="PiggyBac transposable element-derived protein" evidence="1">
    <location>
        <begin position="272"/>
        <end position="383"/>
    </location>
</feature>
<dbReference type="Proteomes" id="UP000801492">
    <property type="component" value="Unassembled WGS sequence"/>
</dbReference>
<gene>
    <name evidence="2" type="ORF">ILUMI_12414</name>
</gene>
<organism evidence="2 3">
    <name type="scientific">Ignelater luminosus</name>
    <name type="common">Cucubano</name>
    <name type="synonym">Pyrophorus luminosus</name>
    <dbReference type="NCBI Taxonomy" id="2038154"/>
    <lineage>
        <taxon>Eukaryota</taxon>
        <taxon>Metazoa</taxon>
        <taxon>Ecdysozoa</taxon>
        <taxon>Arthropoda</taxon>
        <taxon>Hexapoda</taxon>
        <taxon>Insecta</taxon>
        <taxon>Pterygota</taxon>
        <taxon>Neoptera</taxon>
        <taxon>Endopterygota</taxon>
        <taxon>Coleoptera</taxon>
        <taxon>Polyphaga</taxon>
        <taxon>Elateriformia</taxon>
        <taxon>Elateroidea</taxon>
        <taxon>Elateridae</taxon>
        <taxon>Agrypninae</taxon>
        <taxon>Pyrophorini</taxon>
        <taxon>Ignelater</taxon>
    </lineage>
</organism>